<dbReference type="EMBL" id="BLLF01001972">
    <property type="protein sequence ID" value="GFH22108.1"/>
    <property type="molecule type" value="Genomic_DNA"/>
</dbReference>
<proteinExistence type="predicted"/>
<sequence>MQHFIARMKNPGSPQHPAARVEPDNARGRIAAFSGPSLALPQVLQHNCHEPLGESLASAMESPGALCNMTCDLRQGGRAAGITEPAMRLRGIITWSKTVSARPLHMNGPQCPA</sequence>
<evidence type="ECO:0000313" key="2">
    <source>
        <dbReference type="EMBL" id="GFH22108.1"/>
    </source>
</evidence>
<reference evidence="2 3" key="1">
    <citation type="submission" date="2020-02" db="EMBL/GenBank/DDBJ databases">
        <title>Draft genome sequence of Haematococcus lacustris strain NIES-144.</title>
        <authorList>
            <person name="Morimoto D."/>
            <person name="Nakagawa S."/>
            <person name="Yoshida T."/>
            <person name="Sawayama S."/>
        </authorList>
    </citation>
    <scope>NUCLEOTIDE SEQUENCE [LARGE SCALE GENOMIC DNA]</scope>
    <source>
        <strain evidence="2 3">NIES-144</strain>
    </source>
</reference>
<accession>A0A699ZUZ0</accession>
<gene>
    <name evidence="2" type="ORF">HaLaN_19521</name>
</gene>
<dbReference type="AlphaFoldDB" id="A0A699ZUZ0"/>
<name>A0A699ZUZ0_HAELA</name>
<dbReference type="Proteomes" id="UP000485058">
    <property type="component" value="Unassembled WGS sequence"/>
</dbReference>
<keyword evidence="3" id="KW-1185">Reference proteome</keyword>
<protein>
    <submittedName>
        <fullName evidence="2">Uncharacterized protein</fullName>
    </submittedName>
</protein>
<evidence type="ECO:0000313" key="3">
    <source>
        <dbReference type="Proteomes" id="UP000485058"/>
    </source>
</evidence>
<feature type="region of interest" description="Disordered" evidence="1">
    <location>
        <begin position="1"/>
        <end position="21"/>
    </location>
</feature>
<evidence type="ECO:0000256" key="1">
    <source>
        <dbReference type="SAM" id="MobiDB-lite"/>
    </source>
</evidence>
<organism evidence="2 3">
    <name type="scientific">Haematococcus lacustris</name>
    <name type="common">Green alga</name>
    <name type="synonym">Haematococcus pluvialis</name>
    <dbReference type="NCBI Taxonomy" id="44745"/>
    <lineage>
        <taxon>Eukaryota</taxon>
        <taxon>Viridiplantae</taxon>
        <taxon>Chlorophyta</taxon>
        <taxon>core chlorophytes</taxon>
        <taxon>Chlorophyceae</taxon>
        <taxon>CS clade</taxon>
        <taxon>Chlamydomonadales</taxon>
        <taxon>Haematococcaceae</taxon>
        <taxon>Haematococcus</taxon>
    </lineage>
</organism>
<comment type="caution">
    <text evidence="2">The sequence shown here is derived from an EMBL/GenBank/DDBJ whole genome shotgun (WGS) entry which is preliminary data.</text>
</comment>